<dbReference type="Proteomes" id="UP001596101">
    <property type="component" value="Unassembled WGS sequence"/>
</dbReference>
<reference evidence="3" key="1">
    <citation type="journal article" date="2019" name="Int. J. Syst. Evol. Microbiol.">
        <title>The Global Catalogue of Microorganisms (GCM) 10K type strain sequencing project: providing services to taxonomists for standard genome sequencing and annotation.</title>
        <authorList>
            <consortium name="The Broad Institute Genomics Platform"/>
            <consortium name="The Broad Institute Genome Sequencing Center for Infectious Disease"/>
            <person name="Wu L."/>
            <person name="Ma J."/>
        </authorList>
    </citation>
    <scope>NUCLEOTIDE SEQUENCE [LARGE SCALE GENOMIC DNA]</scope>
    <source>
        <strain evidence="3">CCUG 43111</strain>
    </source>
</reference>
<gene>
    <name evidence="2" type="ORF">ACFPQ5_16980</name>
</gene>
<protein>
    <submittedName>
        <fullName evidence="2">Uncharacterized protein</fullName>
    </submittedName>
</protein>
<sequence length="213" mass="23425">MRTLIQTVLLLLIVITTNALAADAAVAGLGCKDQRAGDKVSVFDEGCLNGLNYRIYYNKKTTSIVVKNKNKEVTLQKIPKRYDPVIVGADTFIGFLPDKLQVYKDIGILAYISSIRTSGGDGKGQCGAGAEIFLNFLNIQHRMAPKVLSKILIGSCSESIEIMDQDLSSGILGRLFVIDKKLSLQFMNYPEIEGYPTASISTDLKHLEFKSER</sequence>
<evidence type="ECO:0000313" key="3">
    <source>
        <dbReference type="Proteomes" id="UP001596101"/>
    </source>
</evidence>
<keyword evidence="3" id="KW-1185">Reference proteome</keyword>
<keyword evidence="1" id="KW-0732">Signal</keyword>
<accession>A0ABW0MNU7</accession>
<evidence type="ECO:0000256" key="1">
    <source>
        <dbReference type="SAM" id="SignalP"/>
    </source>
</evidence>
<proteinExistence type="predicted"/>
<dbReference type="RefSeq" id="WP_379758215.1">
    <property type="nucleotide sequence ID" value="NZ_JBHSMR010000013.1"/>
</dbReference>
<feature type="chain" id="PRO_5046321226" evidence="1">
    <location>
        <begin position="22"/>
        <end position="213"/>
    </location>
</feature>
<organism evidence="2 3">
    <name type="scientific">Massilia suwonensis</name>
    <dbReference type="NCBI Taxonomy" id="648895"/>
    <lineage>
        <taxon>Bacteria</taxon>
        <taxon>Pseudomonadati</taxon>
        <taxon>Pseudomonadota</taxon>
        <taxon>Betaproteobacteria</taxon>
        <taxon>Burkholderiales</taxon>
        <taxon>Oxalobacteraceae</taxon>
        <taxon>Telluria group</taxon>
        <taxon>Massilia</taxon>
    </lineage>
</organism>
<evidence type="ECO:0000313" key="2">
    <source>
        <dbReference type="EMBL" id="MFC5479895.1"/>
    </source>
</evidence>
<name>A0ABW0MNU7_9BURK</name>
<dbReference type="EMBL" id="JBHSMR010000013">
    <property type="protein sequence ID" value="MFC5479895.1"/>
    <property type="molecule type" value="Genomic_DNA"/>
</dbReference>
<comment type="caution">
    <text evidence="2">The sequence shown here is derived from an EMBL/GenBank/DDBJ whole genome shotgun (WGS) entry which is preliminary data.</text>
</comment>
<feature type="signal peptide" evidence="1">
    <location>
        <begin position="1"/>
        <end position="21"/>
    </location>
</feature>